<evidence type="ECO:0000313" key="6">
    <source>
        <dbReference type="Proteomes" id="UP000253562"/>
    </source>
</evidence>
<dbReference type="InterPro" id="IPR006530">
    <property type="entry name" value="YD"/>
</dbReference>
<protein>
    <submittedName>
        <fullName evidence="5">Choice-of-anchor D domain</fullName>
    </submittedName>
</protein>
<dbReference type="Pfam" id="PF22073">
    <property type="entry name" value="Cep192_D4"/>
    <property type="match status" value="1"/>
</dbReference>
<dbReference type="EMBL" id="QPEX01000007">
    <property type="protein sequence ID" value="RCS55778.1"/>
    <property type="molecule type" value="Genomic_DNA"/>
</dbReference>
<feature type="region of interest" description="Disordered" evidence="2">
    <location>
        <begin position="702"/>
        <end position="737"/>
    </location>
</feature>
<dbReference type="InterPro" id="IPR054090">
    <property type="entry name" value="Cep192_Spd-2-like_dom"/>
</dbReference>
<evidence type="ECO:0000256" key="2">
    <source>
        <dbReference type="SAM" id="MobiDB-lite"/>
    </source>
</evidence>
<dbReference type="NCBIfam" id="TIGR03696">
    <property type="entry name" value="Rhs_assc_core"/>
    <property type="match status" value="1"/>
</dbReference>
<dbReference type="Gene3D" id="2.180.10.10">
    <property type="entry name" value="RHS repeat-associated core"/>
    <property type="match status" value="3"/>
</dbReference>
<proteinExistence type="predicted"/>
<feature type="domain" description="Teneurin-like YD-shell" evidence="4">
    <location>
        <begin position="676"/>
        <end position="961"/>
    </location>
</feature>
<dbReference type="InterPro" id="IPR050708">
    <property type="entry name" value="T6SS_VgrG/RHS"/>
</dbReference>
<comment type="caution">
    <text evidence="5">The sequence shown here is derived from an EMBL/GenBank/DDBJ whole genome shotgun (WGS) entry which is preliminary data.</text>
</comment>
<dbReference type="PANTHER" id="PTHR32305">
    <property type="match status" value="1"/>
</dbReference>
<dbReference type="InterPro" id="IPR056823">
    <property type="entry name" value="TEN-like_YD-shell"/>
</dbReference>
<dbReference type="InterPro" id="IPR031325">
    <property type="entry name" value="RHS_repeat"/>
</dbReference>
<organism evidence="5 6">
    <name type="scientific">Bremerella cremea</name>
    <dbReference type="NCBI Taxonomy" id="1031537"/>
    <lineage>
        <taxon>Bacteria</taxon>
        <taxon>Pseudomonadati</taxon>
        <taxon>Planctomycetota</taxon>
        <taxon>Planctomycetia</taxon>
        <taxon>Pirellulales</taxon>
        <taxon>Pirellulaceae</taxon>
        <taxon>Bremerella</taxon>
    </lineage>
</organism>
<evidence type="ECO:0000259" key="3">
    <source>
        <dbReference type="Pfam" id="PF22073"/>
    </source>
</evidence>
<keyword evidence="1" id="KW-0677">Repeat</keyword>
<dbReference type="Proteomes" id="UP000253562">
    <property type="component" value="Unassembled WGS sequence"/>
</dbReference>
<feature type="domain" description="Cep192/Spd-2-like" evidence="3">
    <location>
        <begin position="277"/>
        <end position="373"/>
    </location>
</feature>
<dbReference type="Pfam" id="PF25023">
    <property type="entry name" value="TEN_YD-shell"/>
    <property type="match status" value="1"/>
</dbReference>
<sequence length="1215" mass="133488">MTTYTYDSTGRLASVTESGGEETQYTSQQQSSLWGGLPVETTIDSRGVEIVRDYDRFHNINSETDALGNVTYYIRDEDGLLLKKILPDPDGAGPLGTPIYIYTYDSRGNRLTETLPDPDGAGPQTAPVTTYTYNVHGQLESVTDAESQTVSYTYNSAGMMVTMTDPRGTTVYAYDALGRQIAMYEPDPDGAGPQLAPVTLTQYNSDGELAATITRDGKTSYVYDNLGRVVTVTQADPDDVGLGVASGIGSGTGATGTASGGPEIVVTDGVLSGQVLTDNASTVSFGTVDVGHSAIRTFEITNIGDSPLTISSMTLPSDFKIISYSDAEIGAGKSTTITIQFTPTSVASYSVALTINNDDADESTFEVQLTGVGQASTNGSDLAAATTYTYDAVGRQTSETDALSNTTSYAYDGLGRLVQKTDAEGDQTTYTYDGNGNRLTLTDPEDNTTTWTYDALNRMLTNTNELGKKQKYIYDAAGNLTYYTDRNGRVTRYSYDNLQRRTVERWWNGSSYDRYLTYKYDAASQLTEASDPDATYTFTYDNLGRNTSTEHDLAALGFDVVIDETYDALGRRTGLAAEIDGTDDLVNSYAYDYLNRMTQVTQGSQAGGNVVAEKRANFSYDAEDTYQFTSISRYADLAGTELVATSTYGYDAADRITSLTHADSSSSTLAGYTWSYDEGNRLTDFTVAGYSAEDATYTYDDTDQLTGADRSGTTSDESYTYDENGNRTNTGYSTGDNNQLLSDGTYNYTYDDEGNRLSKTNISTGEVIEYEWDYHNRLVSIVTKNNVGVVTHSVDYIYDIFGRRIGKIIDADGAGAGTATEVNYIYDGLREERGNAGDHILLAFDENDDLTQRMLYGPNVDQILAQEDVTSLLVDGEVLWALTDHLGSVRDVVTYDVMANTTTVKNHIVYDAYGDIAGETSAWVEFAFGFTGRETDEESGLYYYRARYYDAAIGKWSGEDPIGFAALDDNLYRYTYGSPTYSVDPSGHTGYSEVITTESTNAIVNRFRRWVTFTAFTGRLIDADINGSSRPQEVVPEIDLNLQDHVILESEDKQCAIIYRATRMVVQVGTLIPSDNVYWPTPQDKNQTPMVWTNKGVTDIRDHEAKRRMIYKLATEKYIDPVSHKGSLIDSVGPVWRSTPGQAKKELLDWLYDVQLQAKIQFKAYVKDAQLVLGNEVANADIYPRPDGKYDIHNGYKKYEQVPPPPDAKFSPAPV</sequence>
<reference evidence="5 6" key="1">
    <citation type="submission" date="2018-07" db="EMBL/GenBank/DDBJ databases">
        <title>Comparative genomes isolates from brazilian mangrove.</title>
        <authorList>
            <person name="De Araujo J.E."/>
            <person name="Taketani R.G."/>
            <person name="Silva M.C.P."/>
            <person name="Lourenco M.V."/>
            <person name="Oliveira V.M."/>
            <person name="Andreote F.D."/>
        </authorList>
    </citation>
    <scope>NUCLEOTIDE SEQUENCE [LARGE SCALE GENOMIC DNA]</scope>
    <source>
        <strain evidence="5 6">HEX PRIS-MGV</strain>
    </source>
</reference>
<dbReference type="NCBIfam" id="NF012200">
    <property type="entry name" value="choice_anch_D"/>
    <property type="match status" value="1"/>
</dbReference>
<accession>A0A368KYT0</accession>
<gene>
    <name evidence="5" type="ORF">DTL42_01355</name>
</gene>
<dbReference type="PANTHER" id="PTHR32305:SF15">
    <property type="entry name" value="PROTEIN RHSA-RELATED"/>
    <property type="match status" value="1"/>
</dbReference>
<dbReference type="Pfam" id="PF05593">
    <property type="entry name" value="RHS_repeat"/>
    <property type="match status" value="5"/>
</dbReference>
<dbReference type="RefSeq" id="WP_114366909.1">
    <property type="nucleotide sequence ID" value="NZ_QPEX01000007.1"/>
</dbReference>
<name>A0A368KYT0_9BACT</name>
<evidence type="ECO:0000313" key="5">
    <source>
        <dbReference type="EMBL" id="RCS55778.1"/>
    </source>
</evidence>
<dbReference type="InterPro" id="IPR022385">
    <property type="entry name" value="Rhs_assc_core"/>
</dbReference>
<feature type="compositionally biased region" description="Pro residues" evidence="2">
    <location>
        <begin position="1202"/>
        <end position="1215"/>
    </location>
</feature>
<dbReference type="NCBIfam" id="TIGR01643">
    <property type="entry name" value="YD_repeat_2x"/>
    <property type="match status" value="5"/>
</dbReference>
<feature type="region of interest" description="Disordered" evidence="2">
    <location>
        <begin position="1194"/>
        <end position="1215"/>
    </location>
</feature>
<dbReference type="AlphaFoldDB" id="A0A368KYT0"/>
<evidence type="ECO:0000259" key="4">
    <source>
        <dbReference type="Pfam" id="PF25023"/>
    </source>
</evidence>
<dbReference type="OrthoDB" id="232855at2"/>
<feature type="compositionally biased region" description="Polar residues" evidence="2">
    <location>
        <begin position="711"/>
        <end position="737"/>
    </location>
</feature>
<evidence type="ECO:0000256" key="1">
    <source>
        <dbReference type="ARBA" id="ARBA00022737"/>
    </source>
</evidence>